<evidence type="ECO:0000256" key="3">
    <source>
        <dbReference type="ARBA" id="ARBA00023295"/>
    </source>
</evidence>
<dbReference type="CDD" id="cd02877">
    <property type="entry name" value="GH18_hevamine_XipI_class_III"/>
    <property type="match status" value="1"/>
</dbReference>
<dbReference type="PANTHER" id="PTHR45708">
    <property type="entry name" value="ENDOCHITINASE"/>
    <property type="match status" value="1"/>
</dbReference>
<dbReference type="GO" id="GO:0008843">
    <property type="term" value="F:endochitinase activity"/>
    <property type="evidence" value="ECO:0007669"/>
    <property type="project" value="UniProtKB-EC"/>
</dbReference>
<sequence length="343" mass="37256">MTQRQILNFACAFDKTHHSHKLEANNPMAHLSLLAVVLAACFCLTLASFNDSIQAESNLMVGYWAQCSSGNEGSLASYCSGSTYDIIVIGFMPQFGSGGDISINFAGHCWQTFPGTNLLHCSDIGRDIQACQSQGKRVFLSLGGGDGNYGLSSDEQGNQLAQTVWDMFLGGWTNNRPFDGAKLDGIDLDIEKGDPSHYGAFVNTLSNLFNKDTSKRYYISAAPQCPFPDAFDGPYSWGSALDQGKVDYIWVQFYNNLPTCGLPNPFNYYTWSNWAQNHSPKTRVMVGVLGANSGGAGFIDANGLQRALGGVRSDGQFGGVMVWDVSLAAQNNFGQQISQYLKN</sequence>
<comment type="similarity">
    <text evidence="5">Belongs to the glycosyl hydrolase 18 family.</text>
</comment>
<evidence type="ECO:0000256" key="5">
    <source>
        <dbReference type="RuleBase" id="RU004453"/>
    </source>
</evidence>
<organism evidence="7 8">
    <name type="scientific">Acanthamoeba castellanii (strain ATCC 30010 / Neff)</name>
    <dbReference type="NCBI Taxonomy" id="1257118"/>
    <lineage>
        <taxon>Eukaryota</taxon>
        <taxon>Amoebozoa</taxon>
        <taxon>Discosea</taxon>
        <taxon>Longamoebia</taxon>
        <taxon>Centramoebida</taxon>
        <taxon>Acanthamoebidae</taxon>
        <taxon>Acanthamoeba</taxon>
    </lineage>
</organism>
<dbReference type="GeneID" id="14922326"/>
<keyword evidence="8" id="KW-1185">Reference proteome</keyword>
<dbReference type="RefSeq" id="XP_004345976.1">
    <property type="nucleotide sequence ID" value="XM_004345926.1"/>
</dbReference>
<dbReference type="GO" id="GO:0005975">
    <property type="term" value="P:carbohydrate metabolic process"/>
    <property type="evidence" value="ECO:0007669"/>
    <property type="project" value="InterPro"/>
</dbReference>
<dbReference type="InterPro" id="IPR017853">
    <property type="entry name" value="GH"/>
</dbReference>
<accession>L8H863</accession>
<dbReference type="SUPFAM" id="SSF51445">
    <property type="entry name" value="(Trans)glycosidases"/>
    <property type="match status" value="1"/>
</dbReference>
<dbReference type="OrthoDB" id="6020543at2759"/>
<keyword evidence="3 4" id="KW-0326">Glycosidase</keyword>
<dbReference type="InterPro" id="IPR001579">
    <property type="entry name" value="Glyco_hydro_18_chit_AS"/>
</dbReference>
<dbReference type="STRING" id="1257118.L8H863"/>
<dbReference type="EC" id="3.2.1.14" evidence="1"/>
<dbReference type="Proteomes" id="UP000011083">
    <property type="component" value="Unassembled WGS sequence"/>
</dbReference>
<evidence type="ECO:0000259" key="6">
    <source>
        <dbReference type="PROSITE" id="PS51910"/>
    </source>
</evidence>
<dbReference type="VEuPathDB" id="AmoebaDB:ACA1_183680"/>
<dbReference type="KEGG" id="acan:ACA1_183680"/>
<protein>
    <recommendedName>
        <fullName evidence="1">chitinase</fullName>
        <ecNumber evidence="1">3.2.1.14</ecNumber>
    </recommendedName>
</protein>
<proteinExistence type="inferred from homology"/>
<dbReference type="Gene3D" id="3.20.20.80">
    <property type="entry name" value="Glycosidases"/>
    <property type="match status" value="1"/>
</dbReference>
<feature type="domain" description="GH18" evidence="6">
    <location>
        <begin position="58"/>
        <end position="343"/>
    </location>
</feature>
<evidence type="ECO:0000313" key="7">
    <source>
        <dbReference type="EMBL" id="ELR21432.1"/>
    </source>
</evidence>
<reference evidence="7 8" key="1">
    <citation type="journal article" date="2013" name="Genome Biol.">
        <title>Genome of Acanthamoeba castellanii highlights extensive lateral gene transfer and early evolution of tyrosine kinase signaling.</title>
        <authorList>
            <person name="Clarke M."/>
            <person name="Lohan A.J."/>
            <person name="Liu B."/>
            <person name="Lagkouvardos I."/>
            <person name="Roy S."/>
            <person name="Zafar N."/>
            <person name="Bertelli C."/>
            <person name="Schilde C."/>
            <person name="Kianianmomeni A."/>
            <person name="Burglin T.R."/>
            <person name="Frech C."/>
            <person name="Turcotte B."/>
            <person name="Kopec K.O."/>
            <person name="Synnott J.M."/>
            <person name="Choo C."/>
            <person name="Paponov I."/>
            <person name="Finkler A."/>
            <person name="Soon Heng Tan C."/>
            <person name="Hutchins A.P."/>
            <person name="Weinmeier T."/>
            <person name="Rattei T."/>
            <person name="Chu J.S."/>
            <person name="Gimenez G."/>
            <person name="Irimia M."/>
            <person name="Rigden D.J."/>
            <person name="Fitzpatrick D.A."/>
            <person name="Lorenzo-Morales J."/>
            <person name="Bateman A."/>
            <person name="Chiu C.H."/>
            <person name="Tang P."/>
            <person name="Hegemann P."/>
            <person name="Fromm H."/>
            <person name="Raoult D."/>
            <person name="Greub G."/>
            <person name="Miranda-Saavedra D."/>
            <person name="Chen N."/>
            <person name="Nash P."/>
            <person name="Ginger M.L."/>
            <person name="Horn M."/>
            <person name="Schaap P."/>
            <person name="Caler L."/>
            <person name="Loftus B."/>
        </authorList>
    </citation>
    <scope>NUCLEOTIDE SEQUENCE [LARGE SCALE GENOMIC DNA]</scope>
    <source>
        <strain evidence="7 8">Neff</strain>
    </source>
</reference>
<dbReference type="Pfam" id="PF00704">
    <property type="entry name" value="Glyco_hydro_18"/>
    <property type="match status" value="1"/>
</dbReference>
<dbReference type="InterPro" id="IPR050542">
    <property type="entry name" value="Glycosyl_Hydrlase18_Chitinase"/>
</dbReference>
<gene>
    <name evidence="7" type="ORF">ACA1_183680</name>
</gene>
<dbReference type="PROSITE" id="PS01095">
    <property type="entry name" value="GH18_1"/>
    <property type="match status" value="1"/>
</dbReference>
<evidence type="ECO:0000313" key="8">
    <source>
        <dbReference type="Proteomes" id="UP000011083"/>
    </source>
</evidence>
<dbReference type="OMA" id="CPQIGAD"/>
<dbReference type="PANTHER" id="PTHR45708:SF49">
    <property type="entry name" value="ENDOCHITINASE"/>
    <property type="match status" value="1"/>
</dbReference>
<dbReference type="GO" id="GO:0005576">
    <property type="term" value="C:extracellular region"/>
    <property type="evidence" value="ECO:0007669"/>
    <property type="project" value="TreeGrafter"/>
</dbReference>
<dbReference type="AlphaFoldDB" id="L8H863"/>
<dbReference type="PROSITE" id="PS51910">
    <property type="entry name" value="GH18_2"/>
    <property type="match status" value="1"/>
</dbReference>
<keyword evidence="2 4" id="KW-0378">Hydrolase</keyword>
<evidence type="ECO:0000256" key="1">
    <source>
        <dbReference type="ARBA" id="ARBA00012729"/>
    </source>
</evidence>
<dbReference type="EMBL" id="KB007904">
    <property type="protein sequence ID" value="ELR21432.1"/>
    <property type="molecule type" value="Genomic_DNA"/>
</dbReference>
<dbReference type="InterPro" id="IPR001223">
    <property type="entry name" value="Glyco_hydro18_cat"/>
</dbReference>
<name>L8H863_ACACF</name>
<evidence type="ECO:0000256" key="2">
    <source>
        <dbReference type="ARBA" id="ARBA00022801"/>
    </source>
</evidence>
<dbReference type="InterPro" id="IPR045321">
    <property type="entry name" value="Cts1-like"/>
</dbReference>
<evidence type="ECO:0000256" key="4">
    <source>
        <dbReference type="RuleBase" id="RU000489"/>
    </source>
</evidence>